<dbReference type="OrthoDB" id="9775849at2"/>
<comment type="activity regulation">
    <text evidence="12">Activated by a monovalent cation that binds near, but not in, the active site. The most likely occupant of the site in vivo is potassium. Ion binding induces a conformational change that may alter substrate affinity.</text>
</comment>
<reference evidence="14 15" key="1">
    <citation type="journal article" date="2016" name="J. Biotechnol.">
        <title>First complete genome sequence of a species in the genus Microterricola, an extremophilic cold active enzyme producing bacterial strain ERGS5:02 isolated from Sikkim Himalaya.</title>
        <authorList>
            <person name="Himanshu"/>
            <person name="Swarnkar M.K."/>
            <person name="Singh D."/>
            <person name="Kumar R."/>
        </authorList>
    </citation>
    <scope>NUCLEOTIDE SEQUENCE [LARGE SCALE GENOMIC DNA]</scope>
    <source>
        <strain evidence="14 15">ERGS5:02</strain>
    </source>
</reference>
<feature type="binding site" evidence="12">
    <location>
        <begin position="252"/>
        <end position="253"/>
    </location>
    <ligand>
        <name>ATP</name>
        <dbReference type="ChEBI" id="CHEBI:30616"/>
    </ligand>
</feature>
<evidence type="ECO:0000256" key="2">
    <source>
        <dbReference type="ARBA" id="ARBA00012035"/>
    </source>
</evidence>
<comment type="pathway">
    <text evidence="12">Carbohydrate metabolism; D-ribose degradation; D-ribose 5-phosphate from beta-D-ribopyranose: step 2/2.</text>
</comment>
<evidence type="ECO:0000313" key="14">
    <source>
        <dbReference type="EMBL" id="AMB59978.1"/>
    </source>
</evidence>
<keyword evidence="11 12" id="KW-0119">Carbohydrate metabolism</keyword>
<dbReference type="InterPro" id="IPR011611">
    <property type="entry name" value="PfkB_dom"/>
</dbReference>
<dbReference type="InterPro" id="IPR002173">
    <property type="entry name" value="Carboh/pur_kinase_PfkB_CS"/>
</dbReference>
<evidence type="ECO:0000256" key="8">
    <source>
        <dbReference type="ARBA" id="ARBA00022840"/>
    </source>
</evidence>
<comment type="function">
    <text evidence="12">Catalyzes the phosphorylation of ribose at O-5 in a reaction requiring ATP and magnesium. The resulting D-ribose-5-phosphate can then be used either for sythesis of nucleotides, histidine, and tryptophan, or as a component of the pentose phosphate pathway.</text>
</comment>
<evidence type="ECO:0000256" key="12">
    <source>
        <dbReference type="HAMAP-Rule" id="MF_01987"/>
    </source>
</evidence>
<evidence type="ECO:0000256" key="9">
    <source>
        <dbReference type="ARBA" id="ARBA00022842"/>
    </source>
</evidence>
<feature type="binding site" evidence="12">
    <location>
        <begin position="16"/>
        <end position="18"/>
    </location>
    <ligand>
        <name>substrate</name>
    </ligand>
</feature>
<keyword evidence="5 12" id="KW-0479">Metal-binding</keyword>
<dbReference type="EMBL" id="CP014145">
    <property type="protein sequence ID" value="AMB59978.1"/>
    <property type="molecule type" value="Genomic_DNA"/>
</dbReference>
<name>A0A0Y0PFM9_9MICO</name>
<feature type="binding site" evidence="12">
    <location>
        <begin position="44"/>
        <end position="48"/>
    </location>
    <ligand>
        <name>substrate</name>
    </ligand>
</feature>
<feature type="binding site" evidence="12">
    <location>
        <position position="186"/>
    </location>
    <ligand>
        <name>ATP</name>
        <dbReference type="ChEBI" id="CHEBI:30616"/>
    </ligand>
</feature>
<evidence type="ECO:0000256" key="11">
    <source>
        <dbReference type="ARBA" id="ARBA00023277"/>
    </source>
</evidence>
<dbReference type="PANTHER" id="PTHR10584:SF166">
    <property type="entry name" value="RIBOKINASE"/>
    <property type="match status" value="1"/>
</dbReference>
<dbReference type="Proteomes" id="UP000058305">
    <property type="component" value="Chromosome"/>
</dbReference>
<dbReference type="NCBIfam" id="TIGR02152">
    <property type="entry name" value="D_ribokin_bact"/>
    <property type="match status" value="1"/>
</dbReference>
<feature type="binding site" evidence="12">
    <location>
        <position position="145"/>
    </location>
    <ligand>
        <name>substrate</name>
    </ligand>
</feature>
<keyword evidence="9 12" id="KW-0460">Magnesium</keyword>
<feature type="domain" description="Carbohydrate kinase PfkB" evidence="13">
    <location>
        <begin position="7"/>
        <end position="294"/>
    </location>
</feature>
<dbReference type="PROSITE" id="PS00584">
    <property type="entry name" value="PFKB_KINASES_2"/>
    <property type="match status" value="1"/>
</dbReference>
<dbReference type="AlphaFoldDB" id="A0A0Y0PFM9"/>
<gene>
    <name evidence="12" type="primary">rbsK</name>
    <name evidence="14" type="ORF">AWU67_15190</name>
</gene>
<organism evidence="14 15">
    <name type="scientific">Microterricola viridarii</name>
    <dbReference type="NCBI Taxonomy" id="412690"/>
    <lineage>
        <taxon>Bacteria</taxon>
        <taxon>Bacillati</taxon>
        <taxon>Actinomycetota</taxon>
        <taxon>Actinomycetes</taxon>
        <taxon>Micrococcales</taxon>
        <taxon>Microbacteriaceae</taxon>
        <taxon>Microterricola</taxon>
    </lineage>
</organism>
<comment type="subcellular location">
    <subcellularLocation>
        <location evidence="12">Cytoplasm</location>
    </subcellularLocation>
</comment>
<comment type="catalytic activity">
    <reaction evidence="12">
        <text>D-ribose + ATP = D-ribose 5-phosphate + ADP + H(+)</text>
        <dbReference type="Rhea" id="RHEA:13697"/>
        <dbReference type="ChEBI" id="CHEBI:15378"/>
        <dbReference type="ChEBI" id="CHEBI:30616"/>
        <dbReference type="ChEBI" id="CHEBI:47013"/>
        <dbReference type="ChEBI" id="CHEBI:78346"/>
        <dbReference type="ChEBI" id="CHEBI:456216"/>
        <dbReference type="EC" id="2.7.1.15"/>
    </reaction>
</comment>
<dbReference type="GO" id="GO:0005524">
    <property type="term" value="F:ATP binding"/>
    <property type="evidence" value="ECO:0007669"/>
    <property type="project" value="UniProtKB-UniRule"/>
</dbReference>
<evidence type="ECO:0000256" key="5">
    <source>
        <dbReference type="ARBA" id="ARBA00022723"/>
    </source>
</evidence>
<feature type="binding site" evidence="12">
    <location>
        <position position="249"/>
    </location>
    <ligand>
        <name>K(+)</name>
        <dbReference type="ChEBI" id="CHEBI:29103"/>
    </ligand>
</feature>
<feature type="active site" description="Proton acceptor" evidence="12">
    <location>
        <position position="253"/>
    </location>
</feature>
<evidence type="ECO:0000256" key="6">
    <source>
        <dbReference type="ARBA" id="ARBA00022741"/>
    </source>
</evidence>
<feature type="binding site" evidence="12">
    <location>
        <begin position="221"/>
        <end position="226"/>
    </location>
    <ligand>
        <name>ATP</name>
        <dbReference type="ChEBI" id="CHEBI:30616"/>
    </ligand>
</feature>
<evidence type="ECO:0000256" key="4">
    <source>
        <dbReference type="ARBA" id="ARBA00022679"/>
    </source>
</evidence>
<dbReference type="SUPFAM" id="SSF53613">
    <property type="entry name" value="Ribokinase-like"/>
    <property type="match status" value="1"/>
</dbReference>
<dbReference type="Gene3D" id="3.40.1190.20">
    <property type="match status" value="1"/>
</dbReference>
<dbReference type="KEGG" id="mvd:AWU67_15190"/>
<evidence type="ECO:0000256" key="1">
    <source>
        <dbReference type="ARBA" id="ARBA00005380"/>
    </source>
</evidence>
<evidence type="ECO:0000259" key="13">
    <source>
        <dbReference type="Pfam" id="PF00294"/>
    </source>
</evidence>
<evidence type="ECO:0000256" key="3">
    <source>
        <dbReference type="ARBA" id="ARBA00016943"/>
    </source>
</evidence>
<comment type="cofactor">
    <cofactor evidence="12">
        <name>Mg(2+)</name>
        <dbReference type="ChEBI" id="CHEBI:18420"/>
    </cofactor>
    <text evidence="12">Requires a divalent cation, most likely magnesium in vivo, as an electrophilic catalyst to aid phosphoryl group transfer. It is the chelate of the metal and the nucleotide that is the actual substrate.</text>
</comment>
<dbReference type="GO" id="GO:0019303">
    <property type="term" value="P:D-ribose catabolic process"/>
    <property type="evidence" value="ECO:0007669"/>
    <property type="project" value="UniProtKB-UniRule"/>
</dbReference>
<dbReference type="EC" id="2.7.1.15" evidence="2 12"/>
<keyword evidence="15" id="KW-1185">Reference proteome</keyword>
<accession>A0A0Y0PFM9</accession>
<dbReference type="InterPro" id="IPR011877">
    <property type="entry name" value="Ribokinase"/>
</dbReference>
<comment type="caution">
    <text evidence="12">Lacks conserved residue(s) required for the propagation of feature annotation.</text>
</comment>
<feature type="binding site" evidence="12">
    <location>
        <position position="253"/>
    </location>
    <ligand>
        <name>substrate</name>
    </ligand>
</feature>
<keyword evidence="12" id="KW-0963">Cytoplasm</keyword>
<dbReference type="CDD" id="cd01174">
    <property type="entry name" value="ribokinase"/>
    <property type="match status" value="1"/>
</dbReference>
<evidence type="ECO:0000313" key="15">
    <source>
        <dbReference type="Proteomes" id="UP000058305"/>
    </source>
</evidence>
<feature type="binding site" evidence="12">
    <location>
        <position position="247"/>
    </location>
    <ligand>
        <name>K(+)</name>
        <dbReference type="ChEBI" id="CHEBI:29103"/>
    </ligand>
</feature>
<reference evidence="15" key="2">
    <citation type="submission" date="2016-01" db="EMBL/GenBank/DDBJ databases">
        <title>First complete genome sequence of a species in the genus Microterricola, an extremophilic cold active enzyme producing strain ERGS5:02 isolated from Sikkim Himalaya.</title>
        <authorList>
            <person name="Kumar R."/>
            <person name="Singh D."/>
            <person name="Swarnkar M.K."/>
        </authorList>
    </citation>
    <scope>NUCLEOTIDE SEQUENCE [LARGE SCALE GENOMIC DNA]</scope>
    <source>
        <strain evidence="15">ERGS5:02</strain>
    </source>
</reference>
<dbReference type="RefSeq" id="WP_067230954.1">
    <property type="nucleotide sequence ID" value="NZ_CP014145.1"/>
</dbReference>
<keyword evidence="8 12" id="KW-0067">ATP-binding</keyword>
<comment type="similarity">
    <text evidence="12">Belongs to the carbohydrate kinase PfkB family. Ribokinase subfamily.</text>
</comment>
<dbReference type="PRINTS" id="PR00990">
    <property type="entry name" value="RIBOKINASE"/>
</dbReference>
<dbReference type="GO" id="GO:0005829">
    <property type="term" value="C:cytosol"/>
    <property type="evidence" value="ECO:0007669"/>
    <property type="project" value="TreeGrafter"/>
</dbReference>
<proteinExistence type="inferred from homology"/>
<evidence type="ECO:0000256" key="7">
    <source>
        <dbReference type="ARBA" id="ARBA00022777"/>
    </source>
</evidence>
<dbReference type="Pfam" id="PF00294">
    <property type="entry name" value="PfkB"/>
    <property type="match status" value="1"/>
</dbReference>
<sequence>MAPKQETEIVVVGSANIDLVATVESRPQPGETVHALGYAEFLGGKGSNQAIAAARLGRQVAFVGLVGNDPEAQTVRGALANEGIDLQHLASVKSFSTGRAIIIVDSAAENSIVVVGGANAQLGTEHIAAAAELIENAPIVVAQLEIPIETVTEVARMAKGTFVLNPAPAQPLPAALLDAVDILVVNETEYESVSGCTFPEDRELLAEQLRTQSLPAAVVITLGGQGALVWDSTTLSHISTPRVQVVDTTGAGDTFIGALVDALSRGENLTSAAHWAVHAASLSVGALGATVGMPRRQEVAALLENIREATPPRLP</sequence>
<feature type="binding site" evidence="12">
    <location>
        <position position="288"/>
    </location>
    <ligand>
        <name>K(+)</name>
        <dbReference type="ChEBI" id="CHEBI:29103"/>
    </ligand>
</feature>
<feature type="binding site" evidence="12">
    <location>
        <position position="286"/>
    </location>
    <ligand>
        <name>K(+)</name>
        <dbReference type="ChEBI" id="CHEBI:29103"/>
    </ligand>
</feature>
<comment type="similarity">
    <text evidence="1">Belongs to the carbohydrate kinase pfkB family.</text>
</comment>
<protein>
    <recommendedName>
        <fullName evidence="3 12">Ribokinase</fullName>
        <shortName evidence="12">RK</shortName>
        <ecNumber evidence="2 12">2.7.1.15</ecNumber>
    </recommendedName>
</protein>
<dbReference type="GO" id="GO:0004747">
    <property type="term" value="F:ribokinase activity"/>
    <property type="evidence" value="ECO:0007669"/>
    <property type="project" value="UniProtKB-UniRule"/>
</dbReference>
<dbReference type="PANTHER" id="PTHR10584">
    <property type="entry name" value="SUGAR KINASE"/>
    <property type="match status" value="1"/>
</dbReference>
<keyword evidence="6 12" id="KW-0547">Nucleotide-binding</keyword>
<dbReference type="GO" id="GO:0046872">
    <property type="term" value="F:metal ion binding"/>
    <property type="evidence" value="ECO:0007669"/>
    <property type="project" value="UniProtKB-KW"/>
</dbReference>
<dbReference type="InterPro" id="IPR029056">
    <property type="entry name" value="Ribokinase-like"/>
</dbReference>
<feature type="binding site" evidence="12">
    <location>
        <position position="283"/>
    </location>
    <ligand>
        <name>K(+)</name>
        <dbReference type="ChEBI" id="CHEBI:29103"/>
    </ligand>
</feature>
<keyword evidence="7 12" id="KW-0418">Kinase</keyword>
<dbReference type="InterPro" id="IPR002139">
    <property type="entry name" value="Ribo/fructo_kinase"/>
</dbReference>
<dbReference type="UniPathway" id="UPA00916">
    <property type="reaction ID" value="UER00889"/>
</dbReference>
<dbReference type="HAMAP" id="MF_01987">
    <property type="entry name" value="Ribokinase"/>
    <property type="match status" value="1"/>
</dbReference>
<keyword evidence="4 12" id="KW-0808">Transferase</keyword>
<keyword evidence="10 12" id="KW-0630">Potassium</keyword>
<comment type="subunit">
    <text evidence="12">Homodimer.</text>
</comment>
<evidence type="ECO:0000256" key="10">
    <source>
        <dbReference type="ARBA" id="ARBA00022958"/>
    </source>
</evidence>